<proteinExistence type="predicted"/>
<dbReference type="RefSeq" id="WP_005869281.1">
    <property type="nucleotide sequence ID" value="NZ_ACYG01000005.1"/>
</dbReference>
<dbReference type="EMBL" id="ACYG01000005">
    <property type="protein sequence ID" value="EEV18980.1"/>
    <property type="molecule type" value="Genomic_DNA"/>
</dbReference>
<sequence>MFGLNEADFAAVKLKIDRQRKFLQDYKFTNSFGEEKSLLSVSKSANFSSTYYAEVANRTNTIHMLSVKHELAPVFLTITLNGCFRKALVGNFATFTTKDIRSLPIEQKQKLNEGVPFSIRDLANVLNYNFHKFTMRFRRIYKGEVFQYIRTFEPHKKDGVPHIHALIYAPRHTIPYLLKIYKDVFYAPQNLRNERLTASQITNGEINGFQTSINNATGYVMKYITKTFINFNETDDINEVQAWFIKHKIRRFLSSQNPIPLWVYRKINFIKSLRDLGNLNILKDFDNTLIE</sequence>
<dbReference type="Pfam" id="PF23343">
    <property type="entry name" value="REP_ORF2-G2P"/>
    <property type="match status" value="1"/>
</dbReference>
<dbReference type="InterPro" id="IPR056906">
    <property type="entry name" value="ORF2/G2P_dom"/>
</dbReference>
<protein>
    <submittedName>
        <fullName evidence="2">Bacteriophage replication protein A family protein</fullName>
    </submittedName>
</protein>
<accession>C8PEA7</accession>
<evidence type="ECO:0000259" key="1">
    <source>
        <dbReference type="Pfam" id="PF23343"/>
    </source>
</evidence>
<keyword evidence="3" id="KW-1185">Reference proteome</keyword>
<gene>
    <name evidence="2" type="ORF">CAMGR0001_2458</name>
</gene>
<dbReference type="eggNOG" id="ENOG50318J7">
    <property type="taxonomic scope" value="Bacteria"/>
</dbReference>
<reference evidence="2 3" key="1">
    <citation type="submission" date="2009-07" db="EMBL/GenBank/DDBJ databases">
        <authorList>
            <person name="Madupu R."/>
            <person name="Sebastian Y."/>
            <person name="Durkin A.S."/>
            <person name="Torralba M."/>
            <person name="Methe B."/>
            <person name="Sutton G.G."/>
            <person name="Strausberg R.L."/>
            <person name="Nelson K.E."/>
        </authorList>
    </citation>
    <scope>NUCLEOTIDE SEQUENCE [LARGE SCALE GENOMIC DNA]</scope>
    <source>
        <strain evidence="2 3">RM3268</strain>
    </source>
</reference>
<evidence type="ECO:0000313" key="3">
    <source>
        <dbReference type="Proteomes" id="UP000005709"/>
    </source>
</evidence>
<feature type="domain" description="Replication-associated protein ORF2/G2P" evidence="1">
    <location>
        <begin position="124"/>
        <end position="227"/>
    </location>
</feature>
<dbReference type="AlphaFoldDB" id="C8PEA7"/>
<comment type="caution">
    <text evidence="2">The sequence shown here is derived from an EMBL/GenBank/DDBJ whole genome shotgun (WGS) entry which is preliminary data.</text>
</comment>
<dbReference type="OrthoDB" id="5334619at2"/>
<dbReference type="Proteomes" id="UP000005709">
    <property type="component" value="Unassembled WGS sequence"/>
</dbReference>
<name>C8PEA7_9BACT</name>
<organism evidence="2 3">
    <name type="scientific">Campylobacter gracilis RM3268</name>
    <dbReference type="NCBI Taxonomy" id="553220"/>
    <lineage>
        <taxon>Bacteria</taxon>
        <taxon>Pseudomonadati</taxon>
        <taxon>Campylobacterota</taxon>
        <taxon>Epsilonproteobacteria</taxon>
        <taxon>Campylobacterales</taxon>
        <taxon>Campylobacteraceae</taxon>
        <taxon>Campylobacter</taxon>
    </lineage>
</organism>
<evidence type="ECO:0000313" key="2">
    <source>
        <dbReference type="EMBL" id="EEV18980.1"/>
    </source>
</evidence>